<sequence length="266" mass="27489">MRSAILMLACSLTATGDTVTLTSAKDSDIYSYSDRPTGTTSTLGINSSGAGSPHSQRSLIQFNLTGLAIPSGEIGAAKLRLFVVPPDPAFGALTPGNVEVFRQTAAWTITNPTLRWNHFLAADSAGLLVVPAGSSGSWTEIDVTPLVVAWASGGVANHGFALQAQSESIALNVTFASMEFPGYAPQLVITRAVAPAAPPALTLTATGNSFDLRWPVADSGGWVLQTAESLAGPWTQVIGATQSSGSWQVSAAPNASGRGFFRLSKP</sequence>
<proteinExistence type="predicted"/>
<gene>
    <name evidence="5" type="ORF">OKA05_13045</name>
</gene>
<accession>A0ABT3GJ16</accession>
<keyword evidence="3" id="KW-0732">Signal</keyword>
<dbReference type="NCBIfam" id="NF033679">
    <property type="entry name" value="DNRLRE_dom"/>
    <property type="match status" value="1"/>
</dbReference>
<organism evidence="5 6">
    <name type="scientific">Luteolibacter arcticus</name>
    <dbReference type="NCBI Taxonomy" id="1581411"/>
    <lineage>
        <taxon>Bacteria</taxon>
        <taxon>Pseudomonadati</taxon>
        <taxon>Verrucomicrobiota</taxon>
        <taxon>Verrucomicrobiia</taxon>
        <taxon>Verrucomicrobiales</taxon>
        <taxon>Verrucomicrobiaceae</taxon>
        <taxon>Luteolibacter</taxon>
    </lineage>
</organism>
<evidence type="ECO:0000256" key="3">
    <source>
        <dbReference type="ARBA" id="ARBA00022729"/>
    </source>
</evidence>
<evidence type="ECO:0000259" key="4">
    <source>
        <dbReference type="Pfam" id="PF24517"/>
    </source>
</evidence>
<comment type="subcellular location">
    <subcellularLocation>
        <location evidence="1">Secreted</location>
    </subcellularLocation>
</comment>
<evidence type="ECO:0000313" key="5">
    <source>
        <dbReference type="EMBL" id="MCW1923484.1"/>
    </source>
</evidence>
<dbReference type="EMBL" id="JAPDDT010000004">
    <property type="protein sequence ID" value="MCW1923484.1"/>
    <property type="molecule type" value="Genomic_DNA"/>
</dbReference>
<keyword evidence="6" id="KW-1185">Reference proteome</keyword>
<protein>
    <submittedName>
        <fullName evidence="5">DNRLRE domain-containing protein</fullName>
    </submittedName>
</protein>
<dbReference type="Gene3D" id="2.60.120.970">
    <property type="match status" value="1"/>
</dbReference>
<dbReference type="InterPro" id="IPR055372">
    <property type="entry name" value="CBM96"/>
</dbReference>
<name>A0ABT3GJ16_9BACT</name>
<dbReference type="RefSeq" id="WP_264487589.1">
    <property type="nucleotide sequence ID" value="NZ_JAPDDT010000004.1"/>
</dbReference>
<evidence type="ECO:0000313" key="6">
    <source>
        <dbReference type="Proteomes" id="UP001320876"/>
    </source>
</evidence>
<reference evidence="5 6" key="1">
    <citation type="submission" date="2022-10" db="EMBL/GenBank/DDBJ databases">
        <title>Luteolibacter arcticus strain CCTCC AB 2014275, whole genome shotgun sequencing project.</title>
        <authorList>
            <person name="Zhao G."/>
            <person name="Shen L."/>
        </authorList>
    </citation>
    <scope>NUCLEOTIDE SEQUENCE [LARGE SCALE GENOMIC DNA]</scope>
    <source>
        <strain evidence="5 6">CCTCC AB 2014275</strain>
    </source>
</reference>
<evidence type="ECO:0000256" key="2">
    <source>
        <dbReference type="ARBA" id="ARBA00022525"/>
    </source>
</evidence>
<dbReference type="Proteomes" id="UP001320876">
    <property type="component" value="Unassembled WGS sequence"/>
</dbReference>
<comment type="caution">
    <text evidence="5">The sequence shown here is derived from an EMBL/GenBank/DDBJ whole genome shotgun (WGS) entry which is preliminary data.</text>
</comment>
<dbReference type="Pfam" id="PF24517">
    <property type="entry name" value="CBM96"/>
    <property type="match status" value="1"/>
</dbReference>
<evidence type="ECO:0000256" key="1">
    <source>
        <dbReference type="ARBA" id="ARBA00004613"/>
    </source>
</evidence>
<keyword evidence="2" id="KW-0964">Secreted</keyword>
<feature type="domain" description="Carbohydrate-binding module family 96" evidence="4">
    <location>
        <begin position="18"/>
        <end position="190"/>
    </location>
</feature>